<protein>
    <recommendedName>
        <fullName evidence="4">MHC class I antigen</fullName>
    </recommendedName>
</protein>
<evidence type="ECO:0000256" key="1">
    <source>
        <dbReference type="SAM" id="MobiDB-lite"/>
    </source>
</evidence>
<keyword evidence="3" id="KW-1185">Reference proteome</keyword>
<gene>
    <name evidence="2" type="ORF">M0R45_011891</name>
</gene>
<accession>A0AAW1YE05</accession>
<organism evidence="2 3">
    <name type="scientific">Rubus argutus</name>
    <name type="common">Southern blackberry</name>
    <dbReference type="NCBI Taxonomy" id="59490"/>
    <lineage>
        <taxon>Eukaryota</taxon>
        <taxon>Viridiplantae</taxon>
        <taxon>Streptophyta</taxon>
        <taxon>Embryophyta</taxon>
        <taxon>Tracheophyta</taxon>
        <taxon>Spermatophyta</taxon>
        <taxon>Magnoliopsida</taxon>
        <taxon>eudicotyledons</taxon>
        <taxon>Gunneridae</taxon>
        <taxon>Pentapetalae</taxon>
        <taxon>rosids</taxon>
        <taxon>fabids</taxon>
        <taxon>Rosales</taxon>
        <taxon>Rosaceae</taxon>
        <taxon>Rosoideae</taxon>
        <taxon>Rosoideae incertae sedis</taxon>
        <taxon>Rubus</taxon>
    </lineage>
</organism>
<name>A0AAW1YE05_RUBAR</name>
<evidence type="ECO:0000313" key="2">
    <source>
        <dbReference type="EMBL" id="KAK9946424.1"/>
    </source>
</evidence>
<evidence type="ECO:0000313" key="3">
    <source>
        <dbReference type="Proteomes" id="UP001457282"/>
    </source>
</evidence>
<dbReference type="AlphaFoldDB" id="A0AAW1YE05"/>
<dbReference type="Proteomes" id="UP001457282">
    <property type="component" value="Unassembled WGS sequence"/>
</dbReference>
<dbReference type="EMBL" id="JBEDUW010000002">
    <property type="protein sequence ID" value="KAK9946424.1"/>
    <property type="molecule type" value="Genomic_DNA"/>
</dbReference>
<feature type="region of interest" description="Disordered" evidence="1">
    <location>
        <begin position="64"/>
        <end position="91"/>
    </location>
</feature>
<comment type="caution">
    <text evidence="2">The sequence shown here is derived from an EMBL/GenBank/DDBJ whole genome shotgun (WGS) entry which is preliminary data.</text>
</comment>
<sequence>MAVRLREGNFSRGKVVRGQGTGPAVMVTLVASDNADGINASEWTCYVDKEKRFWKSLERVPQEEAPTYRRGYESHHHQNRGPPARNATGKPGLVMETNFCHNTRSPASQKARAQQGFTLTAASWVRDGRRDGEQRRRGRKRCRLGFAATTKIDGCREARGDGGDCFEAAMGGEMAVVWAT</sequence>
<reference evidence="2 3" key="1">
    <citation type="journal article" date="2023" name="G3 (Bethesda)">
        <title>A chromosome-length genome assembly and annotation of blackberry (Rubus argutus, cv. 'Hillquist').</title>
        <authorList>
            <person name="Bruna T."/>
            <person name="Aryal R."/>
            <person name="Dudchenko O."/>
            <person name="Sargent D.J."/>
            <person name="Mead D."/>
            <person name="Buti M."/>
            <person name="Cavallini A."/>
            <person name="Hytonen T."/>
            <person name="Andres J."/>
            <person name="Pham M."/>
            <person name="Weisz D."/>
            <person name="Mascagni F."/>
            <person name="Usai G."/>
            <person name="Natali L."/>
            <person name="Bassil N."/>
            <person name="Fernandez G.E."/>
            <person name="Lomsadze A."/>
            <person name="Armour M."/>
            <person name="Olukolu B."/>
            <person name="Poorten T."/>
            <person name="Britton C."/>
            <person name="Davik J."/>
            <person name="Ashrafi H."/>
            <person name="Aiden E.L."/>
            <person name="Borodovsky M."/>
            <person name="Worthington M."/>
        </authorList>
    </citation>
    <scope>NUCLEOTIDE SEQUENCE [LARGE SCALE GENOMIC DNA]</scope>
    <source>
        <strain evidence="2">PI 553951</strain>
    </source>
</reference>
<evidence type="ECO:0008006" key="4">
    <source>
        <dbReference type="Google" id="ProtNLM"/>
    </source>
</evidence>
<proteinExistence type="predicted"/>
<feature type="compositionally biased region" description="Basic and acidic residues" evidence="1">
    <location>
        <begin position="64"/>
        <end position="76"/>
    </location>
</feature>